<dbReference type="Gene3D" id="1.10.340.70">
    <property type="match status" value="1"/>
</dbReference>
<dbReference type="Pfam" id="PF17921">
    <property type="entry name" value="Integrase_H2C2"/>
    <property type="match status" value="1"/>
</dbReference>
<accession>A0ABQ4XJX0</accession>
<dbReference type="PROSITE" id="PS50994">
    <property type="entry name" value="INTEGRASE"/>
    <property type="match status" value="1"/>
</dbReference>
<dbReference type="Pfam" id="PF17917">
    <property type="entry name" value="RT_RNaseH"/>
    <property type="match status" value="1"/>
</dbReference>
<dbReference type="SUPFAM" id="SSF53098">
    <property type="entry name" value="Ribonuclease H-like"/>
    <property type="match status" value="1"/>
</dbReference>
<keyword evidence="3" id="KW-0540">Nuclease</keyword>
<proteinExistence type="predicted"/>
<reference evidence="9" key="1">
    <citation type="journal article" date="2022" name="Int. J. Mol. Sci.">
        <title>Draft Genome of Tanacetum Coccineum: Genomic Comparison of Closely Related Tanacetum-Family Plants.</title>
        <authorList>
            <person name="Yamashiro T."/>
            <person name="Shiraishi A."/>
            <person name="Nakayama K."/>
            <person name="Satake H."/>
        </authorList>
    </citation>
    <scope>NUCLEOTIDE SEQUENCE</scope>
</reference>
<evidence type="ECO:0000256" key="3">
    <source>
        <dbReference type="ARBA" id="ARBA00022722"/>
    </source>
</evidence>
<evidence type="ECO:0000256" key="2">
    <source>
        <dbReference type="ARBA" id="ARBA00022695"/>
    </source>
</evidence>
<dbReference type="Gene3D" id="3.30.420.10">
    <property type="entry name" value="Ribonuclease H-like superfamily/Ribonuclease H"/>
    <property type="match status" value="1"/>
</dbReference>
<dbReference type="PANTHER" id="PTHR37984:SF5">
    <property type="entry name" value="PROTEIN NYNRIN-LIKE"/>
    <property type="match status" value="1"/>
</dbReference>
<gene>
    <name evidence="9" type="ORF">Tco_0679909</name>
</gene>
<comment type="caution">
    <text evidence="9">The sequence shown here is derived from an EMBL/GenBank/DDBJ whole genome shotgun (WGS) entry which is preliminary data.</text>
</comment>
<evidence type="ECO:0000256" key="4">
    <source>
        <dbReference type="ARBA" id="ARBA00022759"/>
    </source>
</evidence>
<dbReference type="InterPro" id="IPR041373">
    <property type="entry name" value="RT_RNaseH"/>
</dbReference>
<dbReference type="InterPro" id="IPR036397">
    <property type="entry name" value="RNaseH_sf"/>
</dbReference>
<dbReference type="InterPro" id="IPR001584">
    <property type="entry name" value="Integrase_cat-core"/>
</dbReference>
<evidence type="ECO:0000313" key="10">
    <source>
        <dbReference type="Proteomes" id="UP001151760"/>
    </source>
</evidence>
<dbReference type="InterPro" id="IPR041588">
    <property type="entry name" value="Integrase_H2C2"/>
</dbReference>
<evidence type="ECO:0000313" key="9">
    <source>
        <dbReference type="EMBL" id="GJS65345.1"/>
    </source>
</evidence>
<dbReference type="InterPro" id="IPR026960">
    <property type="entry name" value="RVT-Znf"/>
</dbReference>
<dbReference type="InterPro" id="IPR050951">
    <property type="entry name" value="Retrovirus_Pol_polyprotein"/>
</dbReference>
<feature type="region of interest" description="Disordered" evidence="7">
    <location>
        <begin position="1"/>
        <end position="58"/>
    </location>
</feature>
<keyword evidence="6 9" id="KW-0695">RNA-directed DNA polymerase</keyword>
<evidence type="ECO:0000256" key="7">
    <source>
        <dbReference type="SAM" id="MobiDB-lite"/>
    </source>
</evidence>
<evidence type="ECO:0000256" key="5">
    <source>
        <dbReference type="ARBA" id="ARBA00022801"/>
    </source>
</evidence>
<dbReference type="InterPro" id="IPR043502">
    <property type="entry name" value="DNA/RNA_pol_sf"/>
</dbReference>
<keyword evidence="2" id="KW-0548">Nucleotidyltransferase</keyword>
<dbReference type="EMBL" id="BQNB010009571">
    <property type="protein sequence ID" value="GJS65345.1"/>
    <property type="molecule type" value="Genomic_DNA"/>
</dbReference>
<dbReference type="InterPro" id="IPR012337">
    <property type="entry name" value="RNaseH-like_sf"/>
</dbReference>
<dbReference type="Proteomes" id="UP001151760">
    <property type="component" value="Unassembled WGS sequence"/>
</dbReference>
<evidence type="ECO:0000256" key="1">
    <source>
        <dbReference type="ARBA" id="ARBA00022679"/>
    </source>
</evidence>
<keyword evidence="5" id="KW-0378">Hydrolase</keyword>
<protein>
    <submittedName>
        <fullName evidence="9">Reverse transcriptase domain-containing protein</fullName>
    </submittedName>
</protein>
<sequence>MPHAANEAGATNEVPKRVAGVEPGPNIGANDKDGNGIHNVGSDAGTKPDIPNEKTSSFAGAVNSTHVVKKVNFRSLVNTEKVENYDMVLPRSAIDKVKNRFENSLVGYFVGKSLAFPIVQNYVNNTWGKFGLQKLTRNESGPLGIKAGLGLSAKVNEIIVSGMWKWPAEWTSKYLMLANLAIPNLSNAPDGLLWRHISNDESNFSVAKAWECIRPRANDVDWFHVVWFSHQIRHAIHLWLVMRRKLKTQDMLRQWDDAGFNENETSKSLKRMPKIDIIHYRKIVGRWSTSMGIPSICFWNAYKGYHQIKMQKRMRENGVITSKGYFAILRWTFGLKTVGSTSHRLRIRHSKADWNVNLELNMNEPKKFTSECRKECFRLQKEHEELIIYLAAAKEAISAILMTDREGRQIPVYFVSRTLRGPEVNYYSYEMLVVSLASARKLLKILPSTHDFIVERPEEESPDELMAEPEVLPEPWTLFTDGSSAVDGSGEDEYTKSEGGRFYMCLEVLVEELKEKSINEKEILGVVEEEGNTWMTPILIRTGYYWPTMHMDARNLIRECNDCQIHRPVPRNPQQNLTPISSPWPILYSGGEDIAGPFTEGPRTSRPSPAIKLRSALWDNLFGRFGLTGEILLKWKACFRDNPFKDWCEKLCIRQCFASVKPPQANGLVERANRSLGEGIKARLDEKSKDWIEELPHVL</sequence>
<dbReference type="PANTHER" id="PTHR37984">
    <property type="entry name" value="PROTEIN CBG26694"/>
    <property type="match status" value="1"/>
</dbReference>
<dbReference type="Pfam" id="PF13966">
    <property type="entry name" value="zf-RVT"/>
    <property type="match status" value="1"/>
</dbReference>
<organism evidence="9 10">
    <name type="scientific">Tanacetum coccineum</name>
    <dbReference type="NCBI Taxonomy" id="301880"/>
    <lineage>
        <taxon>Eukaryota</taxon>
        <taxon>Viridiplantae</taxon>
        <taxon>Streptophyta</taxon>
        <taxon>Embryophyta</taxon>
        <taxon>Tracheophyta</taxon>
        <taxon>Spermatophyta</taxon>
        <taxon>Magnoliopsida</taxon>
        <taxon>eudicotyledons</taxon>
        <taxon>Gunneridae</taxon>
        <taxon>Pentapetalae</taxon>
        <taxon>asterids</taxon>
        <taxon>campanulids</taxon>
        <taxon>Asterales</taxon>
        <taxon>Asteraceae</taxon>
        <taxon>Asteroideae</taxon>
        <taxon>Anthemideae</taxon>
        <taxon>Anthemidinae</taxon>
        <taxon>Tanacetum</taxon>
    </lineage>
</organism>
<reference evidence="9" key="2">
    <citation type="submission" date="2022-01" db="EMBL/GenBank/DDBJ databases">
        <authorList>
            <person name="Yamashiro T."/>
            <person name="Shiraishi A."/>
            <person name="Satake H."/>
            <person name="Nakayama K."/>
        </authorList>
    </citation>
    <scope>NUCLEOTIDE SEQUENCE</scope>
</reference>
<feature type="domain" description="Integrase catalytic" evidence="8">
    <location>
        <begin position="564"/>
        <end position="699"/>
    </location>
</feature>
<evidence type="ECO:0000256" key="6">
    <source>
        <dbReference type="ARBA" id="ARBA00022918"/>
    </source>
</evidence>
<evidence type="ECO:0000259" key="8">
    <source>
        <dbReference type="PROSITE" id="PS50994"/>
    </source>
</evidence>
<keyword evidence="4" id="KW-0255">Endonuclease</keyword>
<keyword evidence="1" id="KW-0808">Transferase</keyword>
<keyword evidence="10" id="KW-1185">Reference proteome</keyword>
<dbReference type="GO" id="GO:0003964">
    <property type="term" value="F:RNA-directed DNA polymerase activity"/>
    <property type="evidence" value="ECO:0007669"/>
    <property type="project" value="UniProtKB-KW"/>
</dbReference>
<dbReference type="SUPFAM" id="SSF56672">
    <property type="entry name" value="DNA/RNA polymerases"/>
    <property type="match status" value="1"/>
</dbReference>
<name>A0ABQ4XJX0_9ASTR</name>